<evidence type="ECO:0000256" key="1">
    <source>
        <dbReference type="ARBA" id="ARBA00022614"/>
    </source>
</evidence>
<gene>
    <name evidence="5" type="ORF">OXX778_LOCUS180</name>
</gene>
<keyword evidence="3" id="KW-0175">Coiled coil</keyword>
<keyword evidence="6" id="KW-1185">Reference proteome</keyword>
<organism evidence="5 6">
    <name type="scientific">Brachionus calyciflorus</name>
    <dbReference type="NCBI Taxonomy" id="104777"/>
    <lineage>
        <taxon>Eukaryota</taxon>
        <taxon>Metazoa</taxon>
        <taxon>Spiralia</taxon>
        <taxon>Gnathifera</taxon>
        <taxon>Rotifera</taxon>
        <taxon>Eurotatoria</taxon>
        <taxon>Monogononta</taxon>
        <taxon>Pseudotrocha</taxon>
        <taxon>Ploima</taxon>
        <taxon>Brachionidae</taxon>
        <taxon>Brachionus</taxon>
    </lineage>
</organism>
<name>A0A813M3A7_9BILA</name>
<comment type="caution">
    <text evidence="5">The sequence shown here is derived from an EMBL/GenBank/DDBJ whole genome shotgun (WGS) entry which is preliminary data.</text>
</comment>
<keyword evidence="1" id="KW-0433">Leucine-rich repeat</keyword>
<dbReference type="Proteomes" id="UP000663879">
    <property type="component" value="Unassembled WGS sequence"/>
</dbReference>
<accession>A0A813M3A7</accession>
<evidence type="ECO:0000256" key="4">
    <source>
        <dbReference type="SAM" id="MobiDB-lite"/>
    </source>
</evidence>
<keyword evidence="2" id="KW-0677">Repeat</keyword>
<evidence type="ECO:0000256" key="2">
    <source>
        <dbReference type="ARBA" id="ARBA00022737"/>
    </source>
</evidence>
<dbReference type="Pfam" id="PF14580">
    <property type="entry name" value="LRR_9"/>
    <property type="match status" value="1"/>
</dbReference>
<feature type="region of interest" description="Disordered" evidence="4">
    <location>
        <begin position="437"/>
        <end position="461"/>
    </location>
</feature>
<evidence type="ECO:0008006" key="7">
    <source>
        <dbReference type="Google" id="ProtNLM"/>
    </source>
</evidence>
<dbReference type="AlphaFoldDB" id="A0A813M3A7"/>
<dbReference type="PROSITE" id="PS51450">
    <property type="entry name" value="LRR"/>
    <property type="match status" value="2"/>
</dbReference>
<dbReference type="PANTHER" id="PTHR23311:SF5">
    <property type="entry name" value="CENTROSOMAL PROTEIN OF 72 KDA"/>
    <property type="match status" value="1"/>
</dbReference>
<evidence type="ECO:0000256" key="3">
    <source>
        <dbReference type="ARBA" id="ARBA00023054"/>
    </source>
</evidence>
<feature type="compositionally biased region" description="Basic and acidic residues" evidence="4">
    <location>
        <begin position="308"/>
        <end position="318"/>
    </location>
</feature>
<reference evidence="5" key="1">
    <citation type="submission" date="2021-02" db="EMBL/GenBank/DDBJ databases">
        <authorList>
            <person name="Nowell W R."/>
        </authorList>
    </citation>
    <scope>NUCLEOTIDE SEQUENCE</scope>
    <source>
        <strain evidence="5">Ploen Becks lab</strain>
    </source>
</reference>
<evidence type="ECO:0000313" key="6">
    <source>
        <dbReference type="Proteomes" id="UP000663879"/>
    </source>
</evidence>
<protein>
    <recommendedName>
        <fullName evidence="7">CEP72</fullName>
    </recommendedName>
</protein>
<dbReference type="InterPro" id="IPR001611">
    <property type="entry name" value="Leu-rich_rpt"/>
</dbReference>
<dbReference type="InterPro" id="IPR032675">
    <property type="entry name" value="LRR_dom_sf"/>
</dbReference>
<feature type="region of interest" description="Disordered" evidence="4">
    <location>
        <begin position="308"/>
        <end position="328"/>
    </location>
</feature>
<dbReference type="PANTHER" id="PTHR23311">
    <property type="entry name" value="HEAT SHOCK REGULATED 2"/>
    <property type="match status" value="1"/>
</dbReference>
<dbReference type="InterPro" id="IPR055320">
    <property type="entry name" value="CEP72-like"/>
</dbReference>
<dbReference type="SMART" id="SM00365">
    <property type="entry name" value="LRR_SD22"/>
    <property type="match status" value="3"/>
</dbReference>
<feature type="compositionally biased region" description="Basic and acidic residues" evidence="4">
    <location>
        <begin position="437"/>
        <end position="451"/>
    </location>
</feature>
<dbReference type="OrthoDB" id="676979at2759"/>
<dbReference type="EMBL" id="CAJNOC010000008">
    <property type="protein sequence ID" value="CAF0704704.1"/>
    <property type="molecule type" value="Genomic_DNA"/>
</dbReference>
<proteinExistence type="predicted"/>
<sequence>MDSNSNAINEEWIRKKLNINHDNLDDIKTLSLPGTYQEKISHLGTSLFRFTRLKELDLSRNTLISLEGLENLKLLEKLNLYYNNIGSLKELERLKYNTALSELDLRLNPITKEENDYRLFLINILSSLRVLDDRGIRESERQMAASFLSQTSSNEQRQNGKQNLNNAIVARVNSVSNIARRSVGLTDDDDLELRQCSKNYEADNFDEYEPKQHREYENLYNKSQENDFINRTKSCSMMNLRSISNEVPRLTKQKSVHFNEIDSYYDLNSYRSASDTQFHMNDESEYYSNFRSRANFTPNPHYEEQKDLAVRKNHKDSSSEQESQNLSEENKGQIYMLLDLVDRYWNGSKSLHKNVKFLSSAKQILGENQVSEKSDSNYYAQIKALQDENRRLNHQLNQKSSKNELESDSYKSLISEIENLKKKYLTCQEEKKNLMKELSEKSDKQKQKDDALNSMETQNSNMKRDIEIMKIKLKQYEQLQQLTSMLQESHKSLVSTNEHLLQEINVQKQFVKPSQNQSRLSYSNEMDVYNGGFQIQDSMMPQIFLGQDSKSIIRKQFEQISSGTANRFAYPTVK</sequence>
<dbReference type="SUPFAM" id="SSF52058">
    <property type="entry name" value="L domain-like"/>
    <property type="match status" value="1"/>
</dbReference>
<evidence type="ECO:0000313" key="5">
    <source>
        <dbReference type="EMBL" id="CAF0704704.1"/>
    </source>
</evidence>
<dbReference type="Gene3D" id="3.80.10.10">
    <property type="entry name" value="Ribonuclease Inhibitor"/>
    <property type="match status" value="1"/>
</dbReference>